<dbReference type="PROSITE" id="PS51671">
    <property type="entry name" value="ACT"/>
    <property type="match status" value="1"/>
</dbReference>
<dbReference type="InterPro" id="IPR008310">
    <property type="entry name" value="UPF0735_ACT_dom-cont"/>
</dbReference>
<comment type="similarity">
    <text evidence="1">Belongs to the UPF0735 family.</text>
</comment>
<dbReference type="NCBIfam" id="NF003361">
    <property type="entry name" value="PRK04435.1"/>
    <property type="match status" value="1"/>
</dbReference>
<proteinExistence type="inferred from homology"/>
<keyword evidence="4" id="KW-1185">Reference proteome</keyword>
<dbReference type="InterPro" id="IPR002912">
    <property type="entry name" value="ACT_dom"/>
</dbReference>
<dbReference type="InterPro" id="IPR045865">
    <property type="entry name" value="ACT-like_dom_sf"/>
</dbReference>
<dbReference type="Proteomes" id="UP000515847">
    <property type="component" value="Chromosome"/>
</dbReference>
<evidence type="ECO:0000313" key="4">
    <source>
        <dbReference type="Proteomes" id="UP000515847"/>
    </source>
</evidence>
<dbReference type="Pfam" id="PF13291">
    <property type="entry name" value="ACT_4"/>
    <property type="match status" value="1"/>
</dbReference>
<sequence length="149" mass="16418">MGIDQTKKFYMVSKDILPEAILKTAMVKELLARGEVLTVNEAVERVGLSRSAFYKYRDGVFPFYQASKEKIITVSLILEHRPGILSNVLNAVAHFKGNILTINQGIPLQGVANATLSIDTAEVLGDLEELIYKLQQISGVKKVEIVGQS</sequence>
<evidence type="ECO:0000313" key="3">
    <source>
        <dbReference type="EMBL" id="QNB45900.1"/>
    </source>
</evidence>
<dbReference type="EMBL" id="CP045798">
    <property type="protein sequence ID" value="QNB45900.1"/>
    <property type="molecule type" value="Genomic_DNA"/>
</dbReference>
<gene>
    <name evidence="3" type="ORF">BR63_05980</name>
</gene>
<evidence type="ECO:0000259" key="2">
    <source>
        <dbReference type="PROSITE" id="PS51671"/>
    </source>
</evidence>
<accession>A0A7G6E1E6</accession>
<dbReference type="PIRSF" id="PIRSF025624">
    <property type="entry name" value="ACT_PheB"/>
    <property type="match status" value="1"/>
</dbReference>
<dbReference type="SUPFAM" id="SSF55021">
    <property type="entry name" value="ACT-like"/>
    <property type="match status" value="1"/>
</dbReference>
<dbReference type="CDD" id="cd04888">
    <property type="entry name" value="ACT_PheB-BS"/>
    <property type="match status" value="1"/>
</dbReference>
<organism evidence="3 4">
    <name type="scientific">Thermanaerosceptrum fracticalcis</name>
    <dbReference type="NCBI Taxonomy" id="1712410"/>
    <lineage>
        <taxon>Bacteria</taxon>
        <taxon>Bacillati</taxon>
        <taxon>Bacillota</taxon>
        <taxon>Clostridia</taxon>
        <taxon>Eubacteriales</taxon>
        <taxon>Peptococcaceae</taxon>
        <taxon>Thermanaerosceptrum</taxon>
    </lineage>
</organism>
<feature type="domain" description="ACT" evidence="2">
    <location>
        <begin position="73"/>
        <end position="148"/>
    </location>
</feature>
<reference evidence="3 4" key="1">
    <citation type="journal article" date="2019" name="Front. Microbiol.">
        <title>Thermoanaerosceptrum fracticalcis gen. nov. sp. nov., a Novel Fumarate-Fermenting Microorganism From a Deep Fractured Carbonate Aquifer of the US Great Basin.</title>
        <authorList>
            <person name="Hamilton-Brehm S.D."/>
            <person name="Stewart L.E."/>
            <person name="Zavarin M."/>
            <person name="Caldwell M."/>
            <person name="Lawson P.A."/>
            <person name="Onstott T.C."/>
            <person name="Grzymski J."/>
            <person name="Neveux I."/>
            <person name="Lollar B.S."/>
            <person name="Russell C.E."/>
            <person name="Moser D.P."/>
        </authorList>
    </citation>
    <scope>NUCLEOTIDE SEQUENCE [LARGE SCALE GENOMIC DNA]</scope>
    <source>
        <strain evidence="3 4">DRI-13</strain>
    </source>
</reference>
<dbReference type="RefSeq" id="WP_081908221.1">
    <property type="nucleotide sequence ID" value="NZ_CP045798.1"/>
</dbReference>
<name>A0A7G6E1E6_THEFR</name>
<evidence type="ECO:0000256" key="1">
    <source>
        <dbReference type="HAMAP-Rule" id="MF_00707"/>
    </source>
</evidence>
<dbReference type="Gene3D" id="3.30.70.260">
    <property type="match status" value="1"/>
</dbReference>
<protein>
    <recommendedName>
        <fullName evidence="1">UPF0735 ACT domain-containing protein BR63_05980</fullName>
    </recommendedName>
</protein>
<dbReference type="AlphaFoldDB" id="A0A7G6E1E6"/>
<dbReference type="HAMAP" id="MF_00707">
    <property type="entry name" value="UPF0735"/>
    <property type="match status" value="1"/>
</dbReference>
<dbReference type="KEGG" id="tfr:BR63_05980"/>
<dbReference type="OrthoDB" id="9788773at2"/>